<gene>
    <name evidence="2" type="ORF">E8A74_14705</name>
</gene>
<dbReference type="PROSITE" id="PS51257">
    <property type="entry name" value="PROKAR_LIPOPROTEIN"/>
    <property type="match status" value="1"/>
</dbReference>
<keyword evidence="1" id="KW-0732">Signal</keyword>
<dbReference type="AlphaFoldDB" id="A0A4U1JCZ6"/>
<organism evidence="2 3">
    <name type="scientific">Polyangium fumosum</name>
    <dbReference type="NCBI Taxonomy" id="889272"/>
    <lineage>
        <taxon>Bacteria</taxon>
        <taxon>Pseudomonadati</taxon>
        <taxon>Myxococcota</taxon>
        <taxon>Polyangia</taxon>
        <taxon>Polyangiales</taxon>
        <taxon>Polyangiaceae</taxon>
        <taxon>Polyangium</taxon>
    </lineage>
</organism>
<name>A0A4U1JCZ6_9BACT</name>
<comment type="caution">
    <text evidence="2">The sequence shown here is derived from an EMBL/GenBank/DDBJ whole genome shotgun (WGS) entry which is preliminary data.</text>
</comment>
<feature type="chain" id="PRO_5020221564" evidence="1">
    <location>
        <begin position="21"/>
        <end position="255"/>
    </location>
</feature>
<feature type="signal peptide" evidence="1">
    <location>
        <begin position="1"/>
        <end position="20"/>
    </location>
</feature>
<dbReference type="RefSeq" id="WP_136929634.1">
    <property type="nucleotide sequence ID" value="NZ_SSMQ01000013.1"/>
</dbReference>
<reference evidence="2 3" key="1">
    <citation type="submission" date="2019-04" db="EMBL/GenBank/DDBJ databases">
        <authorList>
            <person name="Li Y."/>
            <person name="Wang J."/>
        </authorList>
    </citation>
    <scope>NUCLEOTIDE SEQUENCE [LARGE SCALE GENOMIC DNA]</scope>
    <source>
        <strain evidence="2 3">DSM 14668</strain>
    </source>
</reference>
<dbReference type="OrthoDB" id="5511088at2"/>
<dbReference type="EMBL" id="SSMQ01000013">
    <property type="protein sequence ID" value="TKD08539.1"/>
    <property type="molecule type" value="Genomic_DNA"/>
</dbReference>
<evidence type="ECO:0000313" key="3">
    <source>
        <dbReference type="Proteomes" id="UP000309215"/>
    </source>
</evidence>
<keyword evidence="3" id="KW-1185">Reference proteome</keyword>
<sequence>MKRNILPASLLPLFALLALACSGKDPEPPPPPPDYLYDVEAQPFGKTYEQWAEAWFQWAFSIPKAENPILEGPCDQDQTGDVFFLVGNTGGQTTRACTVPSGKAIFFPIVNSIARTCPEYVAIDPSQMCETLTSETEIHDVATSFFEDYEVTATLEVDGNAITGLEERRAHTATFDDPTSSQAEDIFGTPCSGPIRENSCGVPVDSTRMAAADGLWVMLKPLSAGDHEIRFTAKIVTAPDQAFELDVTYNLTITP</sequence>
<dbReference type="Proteomes" id="UP000309215">
    <property type="component" value="Unassembled WGS sequence"/>
</dbReference>
<proteinExistence type="predicted"/>
<evidence type="ECO:0000313" key="2">
    <source>
        <dbReference type="EMBL" id="TKD08539.1"/>
    </source>
</evidence>
<evidence type="ECO:0000256" key="1">
    <source>
        <dbReference type="SAM" id="SignalP"/>
    </source>
</evidence>
<accession>A0A4U1JCZ6</accession>
<protein>
    <submittedName>
        <fullName evidence="2">Uncharacterized protein</fullName>
    </submittedName>
</protein>